<evidence type="ECO:0000256" key="1">
    <source>
        <dbReference type="SAM" id="SignalP"/>
    </source>
</evidence>
<reference evidence="3" key="1">
    <citation type="submission" date="2018-05" db="EMBL/GenBank/DDBJ databases">
        <title>Complete Genome Sequence of Methylobacterium sp. 17SD2-17.</title>
        <authorList>
            <person name="Srinivasan S."/>
        </authorList>
    </citation>
    <scope>NUCLEOTIDE SEQUENCE [LARGE SCALE GENOMIC DNA]</scope>
    <source>
        <strain evidence="3">17SD2-17</strain>
    </source>
</reference>
<dbReference type="OrthoDB" id="9963215at2"/>
<evidence type="ECO:0000313" key="2">
    <source>
        <dbReference type="EMBL" id="AWN42696.1"/>
    </source>
</evidence>
<evidence type="ECO:0000313" key="3">
    <source>
        <dbReference type="Proteomes" id="UP000245926"/>
    </source>
</evidence>
<dbReference type="AlphaFoldDB" id="A0A2U8WBK7"/>
<feature type="chain" id="PRO_5015998530" evidence="1">
    <location>
        <begin position="24"/>
        <end position="69"/>
    </location>
</feature>
<dbReference type="KEGG" id="mets:DK389_22055"/>
<dbReference type="EMBL" id="CP029550">
    <property type="protein sequence ID" value="AWN42696.1"/>
    <property type="molecule type" value="Genomic_DNA"/>
</dbReference>
<dbReference type="RefSeq" id="WP_109892825.1">
    <property type="nucleotide sequence ID" value="NZ_CP029550.1"/>
</dbReference>
<name>A0A2U8WBK7_9HYPH</name>
<sequence>MIALFLTAAVAAGAANAALVAFAADRLNPKAAAAGEFVAVTETASAAGKVSRVKAGNENVPAMAAKRAA</sequence>
<protein>
    <submittedName>
        <fullName evidence="2">Uncharacterized protein</fullName>
    </submittedName>
</protein>
<accession>A0A2U8WBK7</accession>
<gene>
    <name evidence="2" type="ORF">DK389_22055</name>
</gene>
<feature type="signal peptide" evidence="1">
    <location>
        <begin position="1"/>
        <end position="23"/>
    </location>
</feature>
<keyword evidence="1" id="KW-0732">Signal</keyword>
<organism evidence="2 3">
    <name type="scientific">Methylobacterium durans</name>
    <dbReference type="NCBI Taxonomy" id="2202825"/>
    <lineage>
        <taxon>Bacteria</taxon>
        <taxon>Pseudomonadati</taxon>
        <taxon>Pseudomonadota</taxon>
        <taxon>Alphaproteobacteria</taxon>
        <taxon>Hyphomicrobiales</taxon>
        <taxon>Methylobacteriaceae</taxon>
        <taxon>Methylobacterium</taxon>
    </lineage>
</organism>
<proteinExistence type="predicted"/>
<dbReference type="Proteomes" id="UP000245926">
    <property type="component" value="Chromosome"/>
</dbReference>
<keyword evidence="3" id="KW-1185">Reference proteome</keyword>